<gene>
    <name evidence="2" type="ORF">KFL_001790010</name>
</gene>
<proteinExistence type="predicted"/>
<protein>
    <recommendedName>
        <fullName evidence="4">FAM192A/Fyv6 N-terminal domain-containing protein</fullName>
    </recommendedName>
</protein>
<reference evidence="2 3" key="1">
    <citation type="journal article" date="2014" name="Nat. Commun.">
        <title>Klebsormidium flaccidum genome reveals primary factors for plant terrestrial adaptation.</title>
        <authorList>
            <person name="Hori K."/>
            <person name="Maruyama F."/>
            <person name="Fujisawa T."/>
            <person name="Togashi T."/>
            <person name="Yamamoto N."/>
            <person name="Seo M."/>
            <person name="Sato S."/>
            <person name="Yamada T."/>
            <person name="Mori H."/>
            <person name="Tajima N."/>
            <person name="Moriyama T."/>
            <person name="Ikeuchi M."/>
            <person name="Watanabe M."/>
            <person name="Wada H."/>
            <person name="Kobayashi K."/>
            <person name="Saito M."/>
            <person name="Masuda T."/>
            <person name="Sasaki-Sekimoto Y."/>
            <person name="Mashiguchi K."/>
            <person name="Awai K."/>
            <person name="Shimojima M."/>
            <person name="Masuda S."/>
            <person name="Iwai M."/>
            <person name="Nobusawa T."/>
            <person name="Narise T."/>
            <person name="Kondo S."/>
            <person name="Saito H."/>
            <person name="Sato R."/>
            <person name="Murakawa M."/>
            <person name="Ihara Y."/>
            <person name="Oshima-Yamada Y."/>
            <person name="Ohtaka K."/>
            <person name="Satoh M."/>
            <person name="Sonobe K."/>
            <person name="Ishii M."/>
            <person name="Ohtani R."/>
            <person name="Kanamori-Sato M."/>
            <person name="Honoki R."/>
            <person name="Miyazaki D."/>
            <person name="Mochizuki H."/>
            <person name="Umetsu J."/>
            <person name="Higashi K."/>
            <person name="Shibata D."/>
            <person name="Kamiya Y."/>
            <person name="Sato N."/>
            <person name="Nakamura Y."/>
            <person name="Tabata S."/>
            <person name="Ida S."/>
            <person name="Kurokawa K."/>
            <person name="Ohta H."/>
        </authorList>
    </citation>
    <scope>NUCLEOTIDE SEQUENCE [LARGE SCALE GENOMIC DNA]</scope>
    <source>
        <strain evidence="2 3">NIES-2285</strain>
    </source>
</reference>
<accession>A0A1Y1I122</accession>
<evidence type="ECO:0000313" key="2">
    <source>
        <dbReference type="EMBL" id="GAQ84163.1"/>
    </source>
</evidence>
<evidence type="ECO:0008006" key="4">
    <source>
        <dbReference type="Google" id="ProtNLM"/>
    </source>
</evidence>
<dbReference type="EMBL" id="DF237128">
    <property type="protein sequence ID" value="GAQ84163.1"/>
    <property type="molecule type" value="Genomic_DNA"/>
</dbReference>
<dbReference type="Proteomes" id="UP000054558">
    <property type="component" value="Unassembled WGS sequence"/>
</dbReference>
<organism evidence="2 3">
    <name type="scientific">Klebsormidium nitens</name>
    <name type="common">Green alga</name>
    <name type="synonym">Ulothrix nitens</name>
    <dbReference type="NCBI Taxonomy" id="105231"/>
    <lineage>
        <taxon>Eukaryota</taxon>
        <taxon>Viridiplantae</taxon>
        <taxon>Streptophyta</taxon>
        <taxon>Klebsormidiophyceae</taxon>
        <taxon>Klebsormidiales</taxon>
        <taxon>Klebsormidiaceae</taxon>
        <taxon>Klebsormidium</taxon>
    </lineage>
</organism>
<dbReference type="OrthoDB" id="1935246at2759"/>
<dbReference type="AlphaFoldDB" id="A0A1Y1I122"/>
<keyword evidence="3" id="KW-1185">Reference proteome</keyword>
<name>A0A1Y1I122_KLENI</name>
<dbReference type="PANTHER" id="PTHR37202:SF1">
    <property type="entry name" value="ANKYRIN REPEAT PROTEIN"/>
    <property type="match status" value="1"/>
</dbReference>
<evidence type="ECO:0000256" key="1">
    <source>
        <dbReference type="SAM" id="MobiDB-lite"/>
    </source>
</evidence>
<feature type="compositionally biased region" description="Polar residues" evidence="1">
    <location>
        <begin position="113"/>
        <end position="124"/>
    </location>
</feature>
<evidence type="ECO:0000313" key="3">
    <source>
        <dbReference type="Proteomes" id="UP000054558"/>
    </source>
</evidence>
<feature type="region of interest" description="Disordered" evidence="1">
    <location>
        <begin position="102"/>
        <end position="145"/>
    </location>
</feature>
<feature type="non-terminal residue" evidence="2">
    <location>
        <position position="145"/>
    </location>
</feature>
<dbReference type="PANTHER" id="PTHR37202">
    <property type="entry name" value="ANKYRIN REPEAT PROTEIN"/>
    <property type="match status" value="1"/>
</dbReference>
<sequence>MARREVKIFTNLSDDKSRKDVDDEEKKFKKMVARMQDSANERGGYLRGRGALDTEDLLYLREMEDAEQDAERARIQAERRAFAQFRAAAAAKTEAAALPVLGQSKERAKPNARLQSQLPLTTFAVQPKKAKAEHKAEPNENESTT</sequence>